<organism evidence="1 2">
    <name type="scientific">Sulfitobacter sediminis</name>
    <dbReference type="NCBI Taxonomy" id="3234186"/>
    <lineage>
        <taxon>Bacteria</taxon>
        <taxon>Pseudomonadati</taxon>
        <taxon>Pseudomonadota</taxon>
        <taxon>Alphaproteobacteria</taxon>
        <taxon>Rhodobacterales</taxon>
        <taxon>Roseobacteraceae</taxon>
        <taxon>Sulfitobacter</taxon>
    </lineage>
</organism>
<evidence type="ECO:0000313" key="1">
    <source>
        <dbReference type="EMBL" id="MEW9920978.1"/>
    </source>
</evidence>
<protein>
    <submittedName>
        <fullName evidence="1">DUF2924 domain-containing protein</fullName>
    </submittedName>
</protein>
<reference evidence="1 2" key="1">
    <citation type="submission" date="2024-07" db="EMBL/GenBank/DDBJ databases">
        <title>Marimonas sp.nov., isolated from tidal-flat sediment.</title>
        <authorList>
            <person name="Jayan J.N."/>
            <person name="Lee S.S."/>
        </authorList>
    </citation>
    <scope>NUCLEOTIDE SEQUENCE [LARGE SCALE GENOMIC DNA]</scope>
    <source>
        <strain evidence="1 2">MJW-29</strain>
    </source>
</reference>
<dbReference type="EMBL" id="JBFNXX010000012">
    <property type="protein sequence ID" value="MEW9920978.1"/>
    <property type="molecule type" value="Genomic_DNA"/>
</dbReference>
<comment type="caution">
    <text evidence="1">The sequence shown here is derived from an EMBL/GenBank/DDBJ whole genome shotgun (WGS) entry which is preliminary data.</text>
</comment>
<dbReference type="InterPro" id="IPR021322">
    <property type="entry name" value="DUF2924"/>
</dbReference>
<sequence>MHKAPAHKTQASGSHPATVTDISILEDLDLQELRLFWGQHFGDPPGLRSVELLRLMLAWRIQAMTQGGLPYETRRKLSGRGPVQPEGMQFGIGTVFARDWQGQRVEVVLEPDGFRYDGQVYPSLSAAATAIAGTRWNGPRFFGLRKAST</sequence>
<dbReference type="Pfam" id="PF11149">
    <property type="entry name" value="DUF2924"/>
    <property type="match status" value="1"/>
</dbReference>
<proteinExistence type="predicted"/>
<keyword evidence="2" id="KW-1185">Reference proteome</keyword>
<dbReference type="Proteomes" id="UP001556098">
    <property type="component" value="Unassembled WGS sequence"/>
</dbReference>
<evidence type="ECO:0000313" key="2">
    <source>
        <dbReference type="Proteomes" id="UP001556098"/>
    </source>
</evidence>
<name>A0ABV3RPQ9_9RHOB</name>
<dbReference type="RefSeq" id="WP_367878681.1">
    <property type="nucleotide sequence ID" value="NZ_JBFNXX010000012.1"/>
</dbReference>
<accession>A0ABV3RPQ9</accession>
<gene>
    <name evidence="1" type="ORF">AB2B41_15295</name>
</gene>